<dbReference type="CDD" id="cd06579">
    <property type="entry name" value="TM_PBP1_transp_AraH_like"/>
    <property type="match status" value="1"/>
</dbReference>
<dbReference type="Pfam" id="PF02653">
    <property type="entry name" value="BPD_transp_2"/>
    <property type="match status" value="1"/>
</dbReference>
<feature type="transmembrane region" description="Helical" evidence="6">
    <location>
        <begin position="143"/>
        <end position="164"/>
    </location>
</feature>
<evidence type="ECO:0000313" key="7">
    <source>
        <dbReference type="EMBL" id="MFC5529433.1"/>
    </source>
</evidence>
<dbReference type="RefSeq" id="WP_378111305.1">
    <property type="nucleotide sequence ID" value="NZ_JBHSNC010000024.1"/>
</dbReference>
<keyword evidence="8" id="KW-1185">Reference proteome</keyword>
<keyword evidence="4 6" id="KW-1133">Transmembrane helix</keyword>
<feature type="transmembrane region" description="Helical" evidence="6">
    <location>
        <begin position="271"/>
        <end position="298"/>
    </location>
</feature>
<reference evidence="8" key="1">
    <citation type="journal article" date="2019" name="Int. J. Syst. Evol. Microbiol.">
        <title>The Global Catalogue of Microorganisms (GCM) 10K type strain sequencing project: providing services to taxonomists for standard genome sequencing and annotation.</title>
        <authorList>
            <consortium name="The Broad Institute Genomics Platform"/>
            <consortium name="The Broad Institute Genome Sequencing Center for Infectious Disease"/>
            <person name="Wu L."/>
            <person name="Ma J."/>
        </authorList>
    </citation>
    <scope>NUCLEOTIDE SEQUENCE [LARGE SCALE GENOMIC DNA]</scope>
    <source>
        <strain evidence="8">CGMCC 1.18578</strain>
    </source>
</reference>
<evidence type="ECO:0000313" key="8">
    <source>
        <dbReference type="Proteomes" id="UP001596108"/>
    </source>
</evidence>
<gene>
    <name evidence="7" type="ORF">ACFPQ4_08220</name>
</gene>
<keyword evidence="3 6" id="KW-0812">Transmembrane</keyword>
<evidence type="ECO:0000256" key="2">
    <source>
        <dbReference type="ARBA" id="ARBA00022475"/>
    </source>
</evidence>
<dbReference type="EMBL" id="JBHSNC010000024">
    <property type="protein sequence ID" value="MFC5529433.1"/>
    <property type="molecule type" value="Genomic_DNA"/>
</dbReference>
<evidence type="ECO:0000256" key="3">
    <source>
        <dbReference type="ARBA" id="ARBA00022692"/>
    </source>
</evidence>
<name>A0ABW0QYC8_9BACL</name>
<comment type="subcellular location">
    <subcellularLocation>
        <location evidence="1">Cell membrane</location>
        <topology evidence="1">Multi-pass membrane protein</topology>
    </subcellularLocation>
</comment>
<accession>A0ABW0QYC8</accession>
<feature type="transmembrane region" description="Helical" evidence="6">
    <location>
        <begin position="184"/>
        <end position="203"/>
    </location>
</feature>
<feature type="transmembrane region" description="Helical" evidence="6">
    <location>
        <begin position="113"/>
        <end position="136"/>
    </location>
</feature>
<feature type="transmembrane region" description="Helical" evidence="6">
    <location>
        <begin position="64"/>
        <end position="83"/>
    </location>
</feature>
<dbReference type="PANTHER" id="PTHR32196:SF72">
    <property type="entry name" value="RIBOSE IMPORT PERMEASE PROTEIN RBSC"/>
    <property type="match status" value="1"/>
</dbReference>
<proteinExistence type="predicted"/>
<comment type="caution">
    <text evidence="7">The sequence shown here is derived from an EMBL/GenBank/DDBJ whole genome shotgun (WGS) entry which is preliminary data.</text>
</comment>
<dbReference type="Proteomes" id="UP001596108">
    <property type="component" value="Unassembled WGS sequence"/>
</dbReference>
<sequence length="336" mass="35184">MSNKEAVNNLQTIPIGDSGSMSSLRLRHFNWRQYIVYFAFIGVFIIFSLTLSDSGFVTTNNLLNIVRQTAIISIMAVAMTFVISAAEIDLSIGSIVSLSSLTSAMALQHGYGIAGAVIAGLGSGLIVGLINGLLVTRVLIPSFLVTMAMMGITKGLAMLVSHTAPVPINDDNYVYIFGSGDVGSIPVLLFWMVLVAVVGHILLRKTTFGRRTLATGGNQSAARFSGINVAKTKLYVLMGSGVMAGLAGMLYAGRMHSGRYTFGEGDELSVIAAVILGGTSLFGGVGTVIGTVVGALLIGTINNGLIIMGLDVSQQMIIKGAIIILAVAFGRKAMNR</sequence>
<feature type="transmembrane region" description="Helical" evidence="6">
    <location>
        <begin position="234"/>
        <end position="251"/>
    </location>
</feature>
<keyword evidence="5 6" id="KW-0472">Membrane</keyword>
<evidence type="ECO:0000256" key="1">
    <source>
        <dbReference type="ARBA" id="ARBA00004651"/>
    </source>
</evidence>
<keyword evidence="2" id="KW-1003">Cell membrane</keyword>
<protein>
    <submittedName>
        <fullName evidence="7">ABC transporter permease</fullName>
    </submittedName>
</protein>
<dbReference type="InterPro" id="IPR001851">
    <property type="entry name" value="ABC_transp_permease"/>
</dbReference>
<dbReference type="PANTHER" id="PTHR32196">
    <property type="entry name" value="ABC TRANSPORTER PERMEASE PROTEIN YPHD-RELATED-RELATED"/>
    <property type="match status" value="1"/>
</dbReference>
<evidence type="ECO:0000256" key="5">
    <source>
        <dbReference type="ARBA" id="ARBA00023136"/>
    </source>
</evidence>
<organism evidence="7 8">
    <name type="scientific">Cohnella yongneupensis</name>
    <dbReference type="NCBI Taxonomy" id="425006"/>
    <lineage>
        <taxon>Bacteria</taxon>
        <taxon>Bacillati</taxon>
        <taxon>Bacillota</taxon>
        <taxon>Bacilli</taxon>
        <taxon>Bacillales</taxon>
        <taxon>Paenibacillaceae</taxon>
        <taxon>Cohnella</taxon>
    </lineage>
</organism>
<evidence type="ECO:0000256" key="4">
    <source>
        <dbReference type="ARBA" id="ARBA00022989"/>
    </source>
</evidence>
<evidence type="ECO:0000256" key="6">
    <source>
        <dbReference type="SAM" id="Phobius"/>
    </source>
</evidence>
<feature type="transmembrane region" description="Helical" evidence="6">
    <location>
        <begin position="34"/>
        <end position="52"/>
    </location>
</feature>